<dbReference type="EMBL" id="LR796274">
    <property type="protein sequence ID" value="CAB4133479.1"/>
    <property type="molecule type" value="Genomic_DNA"/>
</dbReference>
<name>A0A6J5LP39_9CAUD</name>
<gene>
    <name evidence="1" type="ORF">UFOVP257_213</name>
</gene>
<reference evidence="1" key="1">
    <citation type="submission" date="2020-04" db="EMBL/GenBank/DDBJ databases">
        <authorList>
            <person name="Chiriac C."/>
            <person name="Salcher M."/>
            <person name="Ghai R."/>
            <person name="Kavagutti S V."/>
        </authorList>
    </citation>
    <scope>NUCLEOTIDE SEQUENCE</scope>
</reference>
<evidence type="ECO:0000313" key="1">
    <source>
        <dbReference type="EMBL" id="CAB4133479.1"/>
    </source>
</evidence>
<sequence>MELEVFSFSKHRKVLIEKSIGFYIKILNLKEFDFMIYVVPKQGLRKKFGTLGSISKISDDELVIYIDNKLSLPRLLTTLAHEMVHAKQIMSGEFHTVKSRNGKFKRFWFGKQISTRYEKQPWEIEAYTMEKQLVHALLDHAHRNKKRKAKCKK</sequence>
<evidence type="ECO:0008006" key="2">
    <source>
        <dbReference type="Google" id="ProtNLM"/>
    </source>
</evidence>
<organism evidence="1">
    <name type="scientific">uncultured Caudovirales phage</name>
    <dbReference type="NCBI Taxonomy" id="2100421"/>
    <lineage>
        <taxon>Viruses</taxon>
        <taxon>Duplodnaviria</taxon>
        <taxon>Heunggongvirae</taxon>
        <taxon>Uroviricota</taxon>
        <taxon>Caudoviricetes</taxon>
        <taxon>Peduoviridae</taxon>
        <taxon>Maltschvirus</taxon>
        <taxon>Maltschvirus maltsch</taxon>
    </lineage>
</organism>
<accession>A0A6J5LP39</accession>
<protein>
    <recommendedName>
        <fullName evidence="2">SprT-like</fullName>
    </recommendedName>
</protein>
<proteinExistence type="predicted"/>